<reference evidence="3" key="2">
    <citation type="journal article" date="2021" name="Syst. Appl. Microbiol.">
        <title>Roseomonas hellenica sp. nov., isolated from roots of wild-growing Alkanna tinctoria.</title>
        <authorList>
            <person name="Rat A."/>
            <person name="Naranjo H.D."/>
            <person name="Lebbe L."/>
            <person name="Cnockaert M."/>
            <person name="Krigas N."/>
            <person name="Grigoriadou K."/>
            <person name="Maloupa E."/>
            <person name="Willems A."/>
        </authorList>
    </citation>
    <scope>NUCLEOTIDE SEQUENCE</scope>
    <source>
        <strain evidence="3">LMG 31231</strain>
    </source>
</reference>
<dbReference type="PANTHER" id="PTHR43329">
    <property type="entry name" value="EPOXIDE HYDROLASE"/>
    <property type="match status" value="1"/>
</dbReference>
<dbReference type="AlphaFoldDB" id="A0A9X9WVU2"/>
<dbReference type="InterPro" id="IPR000073">
    <property type="entry name" value="AB_hydrolase_1"/>
</dbReference>
<name>A0A9X9WVU2_9PROT</name>
<protein>
    <submittedName>
        <fullName evidence="3">Alpha/beta hydrolase</fullName>
    </submittedName>
</protein>
<dbReference type="SUPFAM" id="SSF53474">
    <property type="entry name" value="alpha/beta-Hydrolases"/>
    <property type="match status" value="1"/>
</dbReference>
<gene>
    <name evidence="3" type="ORF">GXW76_08810</name>
</gene>
<dbReference type="Proteomes" id="UP001138751">
    <property type="component" value="Unassembled WGS sequence"/>
</dbReference>
<dbReference type="EMBL" id="JAAEDM010000016">
    <property type="protein sequence ID" value="MBR0671271.1"/>
    <property type="molecule type" value="Genomic_DNA"/>
</dbReference>
<feature type="domain" description="AB hydrolase-1" evidence="2">
    <location>
        <begin position="21"/>
        <end position="275"/>
    </location>
</feature>
<reference evidence="3" key="1">
    <citation type="submission" date="2020-01" db="EMBL/GenBank/DDBJ databases">
        <authorList>
            <person name="Rat A."/>
        </authorList>
    </citation>
    <scope>NUCLEOTIDE SEQUENCE</scope>
    <source>
        <strain evidence="3">LMG 31231</strain>
    </source>
</reference>
<dbReference type="InterPro" id="IPR029058">
    <property type="entry name" value="AB_hydrolase_fold"/>
</dbReference>
<proteinExistence type="predicted"/>
<sequence length="292" mass="31891">MVTAGALDVAVELHGPEGGQAVVLLHGFPDDVRAWDGVARPLAEHGFRVVVPYLRGYGPTRYRDAATPRSGQQAALGVDLLALMDALGIGRALLAGYDWGGRAACIVAALWPDRVHGLVSANGYNIQDIAGSARPAPPEQEARYWYQWYLHTDRGVAALEQDRRAFCRLLWRMWSPSWHFTEAEFAATAAAWDNPDFVATVVQSYRHRHRAAPGDPALQGIEDRLAARPPITVPAVVLHGAEDGVDPPANTEGCARWFTGPFRRDVVPGAGHFLPREGPQPWIAYLRSLAAR</sequence>
<accession>A0A9X9WVU2</accession>
<evidence type="ECO:0000259" key="2">
    <source>
        <dbReference type="Pfam" id="PF00561"/>
    </source>
</evidence>
<dbReference type="InterPro" id="IPR000639">
    <property type="entry name" value="Epox_hydrolase-like"/>
</dbReference>
<keyword evidence="4" id="KW-1185">Reference proteome</keyword>
<dbReference type="Pfam" id="PF00561">
    <property type="entry name" value="Abhydrolase_1"/>
    <property type="match status" value="1"/>
</dbReference>
<evidence type="ECO:0000256" key="1">
    <source>
        <dbReference type="ARBA" id="ARBA00022801"/>
    </source>
</evidence>
<organism evidence="3 4">
    <name type="scientific">Neoroseomonas soli</name>
    <dbReference type="NCBI Taxonomy" id="1081025"/>
    <lineage>
        <taxon>Bacteria</taxon>
        <taxon>Pseudomonadati</taxon>
        <taxon>Pseudomonadota</taxon>
        <taxon>Alphaproteobacteria</taxon>
        <taxon>Acetobacterales</taxon>
        <taxon>Acetobacteraceae</taxon>
        <taxon>Neoroseomonas</taxon>
    </lineage>
</organism>
<dbReference type="GO" id="GO:0016787">
    <property type="term" value="F:hydrolase activity"/>
    <property type="evidence" value="ECO:0007669"/>
    <property type="project" value="UniProtKB-KW"/>
</dbReference>
<evidence type="ECO:0000313" key="3">
    <source>
        <dbReference type="EMBL" id="MBR0671271.1"/>
    </source>
</evidence>
<dbReference type="PRINTS" id="PR00412">
    <property type="entry name" value="EPOXHYDRLASE"/>
</dbReference>
<keyword evidence="1 3" id="KW-0378">Hydrolase</keyword>
<evidence type="ECO:0000313" key="4">
    <source>
        <dbReference type="Proteomes" id="UP001138751"/>
    </source>
</evidence>
<comment type="caution">
    <text evidence="3">The sequence shown here is derived from an EMBL/GenBank/DDBJ whole genome shotgun (WGS) entry which is preliminary data.</text>
</comment>
<dbReference type="Gene3D" id="3.40.50.1820">
    <property type="entry name" value="alpha/beta hydrolase"/>
    <property type="match status" value="1"/>
</dbReference>